<dbReference type="InterPro" id="IPR059164">
    <property type="entry name" value="HAT_PRP39_C"/>
</dbReference>
<keyword evidence="5" id="KW-0539">Nucleus</keyword>
<evidence type="ECO:0000256" key="7">
    <source>
        <dbReference type="SAM" id="MobiDB-lite"/>
    </source>
</evidence>
<dbReference type="PANTHER" id="PTHR17204:SF5">
    <property type="entry name" value="PRE-MRNA-PROCESSING FACTOR 39"/>
    <property type="match status" value="1"/>
</dbReference>
<evidence type="ECO:0000256" key="6">
    <source>
        <dbReference type="ARBA" id="ARBA00038019"/>
    </source>
</evidence>
<feature type="region of interest" description="Disordered" evidence="7">
    <location>
        <begin position="1"/>
        <end position="43"/>
    </location>
</feature>
<evidence type="ECO:0000256" key="1">
    <source>
        <dbReference type="ARBA" id="ARBA00004123"/>
    </source>
</evidence>
<gene>
    <name evidence="9" type="ORF">KUTeg_013011</name>
</gene>
<evidence type="ECO:0000313" key="9">
    <source>
        <dbReference type="EMBL" id="KAJ8308137.1"/>
    </source>
</evidence>
<protein>
    <recommendedName>
        <fullName evidence="11">Suppressor of forked domain-containing protein</fullName>
    </recommendedName>
</protein>
<evidence type="ECO:0000256" key="3">
    <source>
        <dbReference type="ARBA" id="ARBA00022737"/>
    </source>
</evidence>
<keyword evidence="8" id="KW-0812">Transmembrane</keyword>
<reference evidence="9 10" key="1">
    <citation type="submission" date="2022-12" db="EMBL/GenBank/DDBJ databases">
        <title>Chromosome-level genome of Tegillarca granosa.</title>
        <authorList>
            <person name="Kim J."/>
        </authorList>
    </citation>
    <scope>NUCLEOTIDE SEQUENCE [LARGE SCALE GENOMIC DNA]</scope>
    <source>
        <strain evidence="9">Teg-2019</strain>
        <tissue evidence="9">Adductor muscle</tissue>
    </source>
</reference>
<comment type="similarity">
    <text evidence="6">Belongs to the PRP39 family.</text>
</comment>
<evidence type="ECO:0008006" key="11">
    <source>
        <dbReference type="Google" id="ProtNLM"/>
    </source>
</evidence>
<dbReference type="Pfam" id="PF23241">
    <property type="entry name" value="HAT_PRP39_C"/>
    <property type="match status" value="1"/>
</dbReference>
<keyword evidence="8" id="KW-1133">Transmembrane helix</keyword>
<evidence type="ECO:0000256" key="4">
    <source>
        <dbReference type="ARBA" id="ARBA00023187"/>
    </source>
</evidence>
<feature type="region of interest" description="Disordered" evidence="7">
    <location>
        <begin position="186"/>
        <end position="219"/>
    </location>
</feature>
<dbReference type="InterPro" id="IPR003107">
    <property type="entry name" value="HAT"/>
</dbReference>
<dbReference type="SMART" id="SM00386">
    <property type="entry name" value="HAT"/>
    <property type="match status" value="5"/>
</dbReference>
<dbReference type="Gene3D" id="1.25.40.10">
    <property type="entry name" value="Tetratricopeptide repeat domain"/>
    <property type="match status" value="2"/>
</dbReference>
<sequence length="560" mass="65786">MPRIHSGKMSQQSSTEDENMKETNPDNPVDTQENKDEGQEDPVNTELEKYWKAVRETPSDFTGWTYLLQFVEQENKIEAAREAYDAFFSNYPYCYGYWKKYADMEKRHNNLDKATEIFERGLKAVPMSIDLWLHYINYYIGEYGKAEQGEGDIRSFKHHVYIHHPKEIMSLDDFFKLRKEVVAKTDAPEDDEDADAGLIINPPGEEVPPGMETEGGKSDEEEAMKIRDVIIQQRDSVFKQTEEEVSKRWNFEEGIKRPYFHVKPLERAQLKNWREYLDWEIQNGPHERVVILFERCMIATALYEDFWMKYAKYMEDHSIEAVRNVYRRACKIHLPKKPYIHMAWAAFEERQGNHEAAWEILANLEKSVPGLVMVSMRRISLERRQGNNEDADALFHDYIENAKKPEIGSFFSVKFARYLFKVVDDTEKARQVLHKAIEKDPGNLKLFLQLIDIEYQCKPIDEDRIIDLFSQVLASEDFPLGIKVKMSQRKLEFLEDFGHSILKLKEAYDEHQKLMKDLNGERKKRHNEPSHAHSHPAKIILVIITLITGVPIILIIIHHD</sequence>
<feature type="transmembrane region" description="Helical" evidence="8">
    <location>
        <begin position="539"/>
        <end position="557"/>
    </location>
</feature>
<dbReference type="PANTHER" id="PTHR17204">
    <property type="entry name" value="PRE-MRNA PROCESSING PROTEIN PRP39-RELATED"/>
    <property type="match status" value="1"/>
</dbReference>
<dbReference type="EMBL" id="JARBDR010000657">
    <property type="protein sequence ID" value="KAJ8308137.1"/>
    <property type="molecule type" value="Genomic_DNA"/>
</dbReference>
<comment type="caution">
    <text evidence="9">The sequence shown here is derived from an EMBL/GenBank/DDBJ whole genome shotgun (WGS) entry which is preliminary data.</text>
</comment>
<dbReference type="Proteomes" id="UP001217089">
    <property type="component" value="Unassembled WGS sequence"/>
</dbReference>
<organism evidence="9 10">
    <name type="scientific">Tegillarca granosa</name>
    <name type="common">Malaysian cockle</name>
    <name type="synonym">Anadara granosa</name>
    <dbReference type="NCBI Taxonomy" id="220873"/>
    <lineage>
        <taxon>Eukaryota</taxon>
        <taxon>Metazoa</taxon>
        <taxon>Spiralia</taxon>
        <taxon>Lophotrochozoa</taxon>
        <taxon>Mollusca</taxon>
        <taxon>Bivalvia</taxon>
        <taxon>Autobranchia</taxon>
        <taxon>Pteriomorphia</taxon>
        <taxon>Arcoida</taxon>
        <taxon>Arcoidea</taxon>
        <taxon>Arcidae</taxon>
        <taxon>Tegillarca</taxon>
    </lineage>
</organism>
<keyword evidence="4" id="KW-0508">mRNA splicing</keyword>
<dbReference type="Pfam" id="PF23240">
    <property type="entry name" value="HAT_PRP39_N"/>
    <property type="match status" value="1"/>
</dbReference>
<keyword evidence="2" id="KW-0507">mRNA processing</keyword>
<comment type="subcellular location">
    <subcellularLocation>
        <location evidence="1">Nucleus</location>
    </subcellularLocation>
</comment>
<keyword evidence="10" id="KW-1185">Reference proteome</keyword>
<evidence type="ECO:0000256" key="8">
    <source>
        <dbReference type="SAM" id="Phobius"/>
    </source>
</evidence>
<keyword evidence="3" id="KW-0677">Repeat</keyword>
<dbReference type="InterPro" id="IPR011990">
    <property type="entry name" value="TPR-like_helical_dom_sf"/>
</dbReference>
<evidence type="ECO:0000313" key="10">
    <source>
        <dbReference type="Proteomes" id="UP001217089"/>
    </source>
</evidence>
<dbReference type="SUPFAM" id="SSF48452">
    <property type="entry name" value="TPR-like"/>
    <property type="match status" value="1"/>
</dbReference>
<keyword evidence="8" id="KW-0472">Membrane</keyword>
<evidence type="ECO:0000256" key="2">
    <source>
        <dbReference type="ARBA" id="ARBA00022664"/>
    </source>
</evidence>
<proteinExistence type="inferred from homology"/>
<evidence type="ECO:0000256" key="5">
    <source>
        <dbReference type="ARBA" id="ARBA00023242"/>
    </source>
</evidence>
<name>A0ABQ9ESF9_TEGGR</name>
<accession>A0ABQ9ESF9</accession>